<dbReference type="InterPro" id="IPR025511">
    <property type="entry name" value="DUF4398"/>
</dbReference>
<reference evidence="1 2" key="1">
    <citation type="submission" date="2019-12" db="EMBL/GenBank/DDBJ databases">
        <title>complete genome sequences of Pseudomonas otitidis str. WP8-S17-CRE-03 isolated from wastewater treatment plant effluent.</title>
        <authorList>
            <person name="Sekizuka T."/>
            <person name="Itokawa K."/>
            <person name="Yatsu K."/>
            <person name="Inamine Y."/>
            <person name="Kuroda M."/>
        </authorList>
    </citation>
    <scope>NUCLEOTIDE SEQUENCE [LARGE SCALE GENOMIC DNA]</scope>
    <source>
        <strain evidence="1 2">WP8-S17-CRE-03</strain>
    </source>
</reference>
<dbReference type="PROSITE" id="PS51257">
    <property type="entry name" value="PROKAR_LIPOPROTEIN"/>
    <property type="match status" value="1"/>
</dbReference>
<accession>A0A1I0UV22</accession>
<dbReference type="AlphaFoldDB" id="A0A1I0UV22"/>
<evidence type="ECO:0000313" key="1">
    <source>
        <dbReference type="EMBL" id="BBT15377.1"/>
    </source>
</evidence>
<organism evidence="1 2">
    <name type="scientific">Metapseudomonas otitidis</name>
    <dbReference type="NCBI Taxonomy" id="319939"/>
    <lineage>
        <taxon>Bacteria</taxon>
        <taxon>Pseudomonadati</taxon>
        <taxon>Pseudomonadota</taxon>
        <taxon>Gammaproteobacteria</taxon>
        <taxon>Pseudomonadales</taxon>
        <taxon>Pseudomonadaceae</taxon>
        <taxon>Metapseudomonas</taxon>
    </lineage>
</organism>
<dbReference type="Proteomes" id="UP000515591">
    <property type="component" value="Chromosome"/>
</dbReference>
<dbReference type="RefSeq" id="WP_074974156.1">
    <property type="nucleotide sequence ID" value="NZ_AP022213.1"/>
</dbReference>
<dbReference type="EMBL" id="AP022213">
    <property type="protein sequence ID" value="BBT15377.1"/>
    <property type="molecule type" value="Genomic_DNA"/>
</dbReference>
<dbReference type="STRING" id="319939.SAMN05216263_13314"/>
<sequence length="136" mass="14858">MELNMMKKRAAVANPRTVMAVLALGATALLAGCAGNPPTEQFAVTNTVVKSAVDAGAPQYAPVEMKTAQDKLDQAERLMRDERYDEARRVAEQAEWDARVAERKALAVKAEKVLDDAHQGVQQIREEGSRTPILVQ</sequence>
<dbReference type="Gene3D" id="1.20.1270.390">
    <property type="match status" value="1"/>
</dbReference>
<evidence type="ECO:0000313" key="2">
    <source>
        <dbReference type="Proteomes" id="UP000515591"/>
    </source>
</evidence>
<proteinExistence type="predicted"/>
<dbReference type="Pfam" id="PF14346">
    <property type="entry name" value="DUF4398"/>
    <property type="match status" value="1"/>
</dbReference>
<name>A0A1I0UV22_9GAMM</name>
<gene>
    <name evidence="1" type="ORF">WP8S17C03_14260</name>
</gene>
<protein>
    <submittedName>
        <fullName evidence="1">Uncharacterized protein</fullName>
    </submittedName>
</protein>
<dbReference type="GeneID" id="57396597"/>